<evidence type="ECO:0000313" key="3">
    <source>
        <dbReference type="Proteomes" id="UP001472677"/>
    </source>
</evidence>
<keyword evidence="1" id="KW-0732">Signal</keyword>
<dbReference type="EMBL" id="JBBPBM010000028">
    <property type="protein sequence ID" value="KAK8537421.1"/>
    <property type="molecule type" value="Genomic_DNA"/>
</dbReference>
<accession>A0ABR2DER5</accession>
<organism evidence="2 3">
    <name type="scientific">Hibiscus sabdariffa</name>
    <name type="common">roselle</name>
    <dbReference type="NCBI Taxonomy" id="183260"/>
    <lineage>
        <taxon>Eukaryota</taxon>
        <taxon>Viridiplantae</taxon>
        <taxon>Streptophyta</taxon>
        <taxon>Embryophyta</taxon>
        <taxon>Tracheophyta</taxon>
        <taxon>Spermatophyta</taxon>
        <taxon>Magnoliopsida</taxon>
        <taxon>eudicotyledons</taxon>
        <taxon>Gunneridae</taxon>
        <taxon>Pentapetalae</taxon>
        <taxon>rosids</taxon>
        <taxon>malvids</taxon>
        <taxon>Malvales</taxon>
        <taxon>Malvaceae</taxon>
        <taxon>Malvoideae</taxon>
        <taxon>Hibiscus</taxon>
    </lineage>
</organism>
<reference evidence="2 3" key="1">
    <citation type="journal article" date="2024" name="G3 (Bethesda)">
        <title>Genome assembly of Hibiscus sabdariffa L. provides insights into metabolisms of medicinal natural products.</title>
        <authorList>
            <person name="Kim T."/>
        </authorList>
    </citation>
    <scope>NUCLEOTIDE SEQUENCE [LARGE SCALE GENOMIC DNA]</scope>
    <source>
        <strain evidence="2">TK-2024</strain>
        <tissue evidence="2">Old leaves</tissue>
    </source>
</reference>
<feature type="signal peptide" evidence="1">
    <location>
        <begin position="1"/>
        <end position="22"/>
    </location>
</feature>
<evidence type="ECO:0000256" key="1">
    <source>
        <dbReference type="SAM" id="SignalP"/>
    </source>
</evidence>
<evidence type="ECO:0008006" key="4">
    <source>
        <dbReference type="Google" id="ProtNLM"/>
    </source>
</evidence>
<feature type="chain" id="PRO_5045594557" description="Secreted protein" evidence="1">
    <location>
        <begin position="23"/>
        <end position="103"/>
    </location>
</feature>
<keyword evidence="3" id="KW-1185">Reference proteome</keyword>
<dbReference type="Proteomes" id="UP001472677">
    <property type="component" value="Unassembled WGS sequence"/>
</dbReference>
<proteinExistence type="predicted"/>
<sequence>MFCKKLILIISATAVNLVQVVSVIQMPLPQSSNHITHRSRKQTRVQPARAFYKETNEDGNARHKKTLVPSAMEREINPQQSHLITFCCNCLKLEASNFVQASI</sequence>
<name>A0ABR2DER5_9ROSI</name>
<protein>
    <recommendedName>
        <fullName evidence="4">Secreted protein</fullName>
    </recommendedName>
</protein>
<evidence type="ECO:0000313" key="2">
    <source>
        <dbReference type="EMBL" id="KAK8537421.1"/>
    </source>
</evidence>
<comment type="caution">
    <text evidence="2">The sequence shown here is derived from an EMBL/GenBank/DDBJ whole genome shotgun (WGS) entry which is preliminary data.</text>
</comment>
<gene>
    <name evidence="2" type="ORF">V6N12_043584</name>
</gene>